<dbReference type="STRING" id="1400863.BN873_610004"/>
<dbReference type="EMBL" id="CBTJ020000071">
    <property type="protein sequence ID" value="CDI03607.1"/>
    <property type="molecule type" value="Genomic_DNA"/>
</dbReference>
<organism evidence="2 3">
    <name type="scientific">Candidatus Competibacter denitrificans Run_A_D11</name>
    <dbReference type="NCBI Taxonomy" id="1400863"/>
    <lineage>
        <taxon>Bacteria</taxon>
        <taxon>Pseudomonadati</taxon>
        <taxon>Pseudomonadota</taxon>
        <taxon>Gammaproteobacteria</taxon>
        <taxon>Candidatus Competibacteraceae</taxon>
        <taxon>Candidatus Competibacter</taxon>
    </lineage>
</organism>
<gene>
    <name evidence="2" type="ORF">BN873_610004</name>
</gene>
<accession>W6M7I8</accession>
<name>W6M7I8_9GAMM</name>
<proteinExistence type="predicted"/>
<sequence>MEPRKTERISALYAIPGAIFVPARLWRAVRGTLTGGRSLRPVVPTSYSPPPSSGT</sequence>
<dbReference type="AlphaFoldDB" id="W6M7I8"/>
<evidence type="ECO:0000313" key="3">
    <source>
        <dbReference type="Proteomes" id="UP000035760"/>
    </source>
</evidence>
<reference evidence="2" key="1">
    <citation type="submission" date="2013-07" db="EMBL/GenBank/DDBJ databases">
        <authorList>
            <person name="McIlroy S."/>
        </authorList>
    </citation>
    <scope>NUCLEOTIDE SEQUENCE [LARGE SCALE GENOMIC DNA]</scope>
    <source>
        <strain evidence="2">Run_A_D11</strain>
    </source>
</reference>
<reference evidence="2" key="2">
    <citation type="submission" date="2014-03" db="EMBL/GenBank/DDBJ databases">
        <title>Candidatus Competibacter-lineage genomes retrieved from metagenomes reveal functional metabolic diversity.</title>
        <authorList>
            <person name="McIlroy S.J."/>
            <person name="Albertsen M."/>
            <person name="Andresen E.K."/>
            <person name="Saunders A.M."/>
            <person name="Kristiansen R."/>
            <person name="Stokholm-Bjerregaard M."/>
            <person name="Nielsen K.L."/>
            <person name="Nielsen P.H."/>
        </authorList>
    </citation>
    <scope>NUCLEOTIDE SEQUENCE</scope>
    <source>
        <strain evidence="2">Run_A_D11</strain>
    </source>
</reference>
<comment type="caution">
    <text evidence="2">The sequence shown here is derived from an EMBL/GenBank/DDBJ whole genome shotgun (WGS) entry which is preliminary data.</text>
</comment>
<evidence type="ECO:0000313" key="2">
    <source>
        <dbReference type="EMBL" id="CDI03607.1"/>
    </source>
</evidence>
<keyword evidence="3" id="KW-1185">Reference proteome</keyword>
<feature type="region of interest" description="Disordered" evidence="1">
    <location>
        <begin position="36"/>
        <end position="55"/>
    </location>
</feature>
<evidence type="ECO:0000256" key="1">
    <source>
        <dbReference type="SAM" id="MobiDB-lite"/>
    </source>
</evidence>
<dbReference type="Proteomes" id="UP000035760">
    <property type="component" value="Unassembled WGS sequence"/>
</dbReference>
<protein>
    <submittedName>
        <fullName evidence="2">Uncharacterized protein</fullName>
    </submittedName>
</protein>